<dbReference type="SMART" id="SM00733">
    <property type="entry name" value="Mterf"/>
    <property type="match status" value="5"/>
</dbReference>
<keyword evidence="4" id="KW-0732">Signal</keyword>
<name>A0AAP0B7P2_9ASPA</name>
<evidence type="ECO:0000256" key="3">
    <source>
        <dbReference type="ARBA" id="ARBA00022946"/>
    </source>
</evidence>
<evidence type="ECO:0000256" key="4">
    <source>
        <dbReference type="SAM" id="SignalP"/>
    </source>
</evidence>
<accession>A0AAP0B7P2</accession>
<dbReference type="EMBL" id="JBBWWQ010000014">
    <property type="protein sequence ID" value="KAK8931325.1"/>
    <property type="molecule type" value="Genomic_DNA"/>
</dbReference>
<comment type="caution">
    <text evidence="5">The sequence shown here is derived from an EMBL/GenBank/DDBJ whole genome shotgun (WGS) entry which is preliminary data.</text>
</comment>
<dbReference type="FunFam" id="1.25.70.10:FF:000001">
    <property type="entry name" value="Mitochondrial transcription termination factor-like"/>
    <property type="match status" value="1"/>
</dbReference>
<reference evidence="5 6" key="1">
    <citation type="journal article" date="2022" name="Nat. Plants">
        <title>Genomes of leafy and leafless Platanthera orchids illuminate the evolution of mycoheterotrophy.</title>
        <authorList>
            <person name="Li M.H."/>
            <person name="Liu K.W."/>
            <person name="Li Z."/>
            <person name="Lu H.C."/>
            <person name="Ye Q.L."/>
            <person name="Zhang D."/>
            <person name="Wang J.Y."/>
            <person name="Li Y.F."/>
            <person name="Zhong Z.M."/>
            <person name="Liu X."/>
            <person name="Yu X."/>
            <person name="Liu D.K."/>
            <person name="Tu X.D."/>
            <person name="Liu B."/>
            <person name="Hao Y."/>
            <person name="Liao X.Y."/>
            <person name="Jiang Y.T."/>
            <person name="Sun W.H."/>
            <person name="Chen J."/>
            <person name="Chen Y.Q."/>
            <person name="Ai Y."/>
            <person name="Zhai J.W."/>
            <person name="Wu S.S."/>
            <person name="Zhou Z."/>
            <person name="Hsiao Y.Y."/>
            <person name="Wu W.L."/>
            <person name="Chen Y.Y."/>
            <person name="Lin Y.F."/>
            <person name="Hsu J.L."/>
            <person name="Li C.Y."/>
            <person name="Wang Z.W."/>
            <person name="Zhao X."/>
            <person name="Zhong W.Y."/>
            <person name="Ma X.K."/>
            <person name="Ma L."/>
            <person name="Huang J."/>
            <person name="Chen G.Z."/>
            <person name="Huang M.Z."/>
            <person name="Huang L."/>
            <person name="Peng D.H."/>
            <person name="Luo Y.B."/>
            <person name="Zou S.Q."/>
            <person name="Chen S.P."/>
            <person name="Lan S."/>
            <person name="Tsai W.C."/>
            <person name="Van de Peer Y."/>
            <person name="Liu Z.J."/>
        </authorList>
    </citation>
    <scope>NUCLEOTIDE SEQUENCE [LARGE SCALE GENOMIC DNA]</scope>
    <source>
        <strain evidence="5">Lor287</strain>
    </source>
</reference>
<dbReference type="Gene3D" id="1.25.70.10">
    <property type="entry name" value="Transcription termination factor 3, mitochondrial"/>
    <property type="match status" value="1"/>
</dbReference>
<dbReference type="Pfam" id="PF02536">
    <property type="entry name" value="mTERF"/>
    <property type="match status" value="2"/>
</dbReference>
<keyword evidence="3" id="KW-0809">Transit peptide</keyword>
<keyword evidence="2" id="KW-0804">Transcription</keyword>
<organism evidence="5 6">
    <name type="scientific">Platanthera zijinensis</name>
    <dbReference type="NCBI Taxonomy" id="2320716"/>
    <lineage>
        <taxon>Eukaryota</taxon>
        <taxon>Viridiplantae</taxon>
        <taxon>Streptophyta</taxon>
        <taxon>Embryophyta</taxon>
        <taxon>Tracheophyta</taxon>
        <taxon>Spermatophyta</taxon>
        <taxon>Magnoliopsida</taxon>
        <taxon>Liliopsida</taxon>
        <taxon>Asparagales</taxon>
        <taxon>Orchidaceae</taxon>
        <taxon>Orchidoideae</taxon>
        <taxon>Orchideae</taxon>
        <taxon>Orchidinae</taxon>
        <taxon>Platanthera</taxon>
    </lineage>
</organism>
<keyword evidence="2" id="KW-0805">Transcription regulation</keyword>
<evidence type="ECO:0000313" key="6">
    <source>
        <dbReference type="Proteomes" id="UP001418222"/>
    </source>
</evidence>
<dbReference type="PANTHER" id="PTHR13068">
    <property type="entry name" value="CGI-12 PROTEIN-RELATED"/>
    <property type="match status" value="1"/>
</dbReference>
<dbReference type="GO" id="GO:0006353">
    <property type="term" value="P:DNA-templated transcription termination"/>
    <property type="evidence" value="ECO:0007669"/>
    <property type="project" value="UniProtKB-KW"/>
</dbReference>
<sequence length="388" mass="43701">MILLRKNFSLLLGCLAVTSKISILLPPSNFRTSLWLFTSKSDDPSPKTPFIVKYLIDSAGLSSSEADKCSKSLTHVKSPSNPDFVLEFFRKNGFTNADIKKIICSHSRVLCANVDSTLKPKFKALRDLGFSDTQITKLITANSLALNYLSYCNVHPRIEFFNNFIYSNDDIVRALSSNICLLSSSLEKTIKPNITCMRECQFSNERIGALLINEGRVIGRALNNVESIVKRVEELGVPRGSRMFYRTFRCLCRVNADIFDAKIKLLGSLGFSGSELSAILKQPLVFCLSAKNLCETVDFLVKVAGCELSYVSRHASMIGLSITKRLIPRHYVMQLIMDRGLLNKKIDFYFFVSISERKFLEKFISSFQQRMPELADVYLSASAGKFLY</sequence>
<dbReference type="InterPro" id="IPR038538">
    <property type="entry name" value="MTERF_sf"/>
</dbReference>
<comment type="similarity">
    <text evidence="1">Belongs to the mTERF family.</text>
</comment>
<feature type="chain" id="PRO_5042975051" evidence="4">
    <location>
        <begin position="17"/>
        <end position="388"/>
    </location>
</feature>
<dbReference type="GO" id="GO:0003676">
    <property type="term" value="F:nucleic acid binding"/>
    <property type="evidence" value="ECO:0007669"/>
    <property type="project" value="InterPro"/>
</dbReference>
<evidence type="ECO:0000256" key="1">
    <source>
        <dbReference type="ARBA" id="ARBA00007692"/>
    </source>
</evidence>
<dbReference type="InterPro" id="IPR003690">
    <property type="entry name" value="MTERF"/>
</dbReference>
<dbReference type="Proteomes" id="UP001418222">
    <property type="component" value="Unassembled WGS sequence"/>
</dbReference>
<dbReference type="AlphaFoldDB" id="A0AAP0B7P2"/>
<evidence type="ECO:0000256" key="2">
    <source>
        <dbReference type="ARBA" id="ARBA00022472"/>
    </source>
</evidence>
<proteinExistence type="inferred from homology"/>
<keyword evidence="6" id="KW-1185">Reference proteome</keyword>
<dbReference type="PANTHER" id="PTHR13068:SF236">
    <property type="entry name" value="OS02G0749800 PROTEIN"/>
    <property type="match status" value="1"/>
</dbReference>
<gene>
    <name evidence="5" type="ORF">KSP39_PZI016343</name>
</gene>
<protein>
    <submittedName>
        <fullName evidence="5">Uncharacterized protein</fullName>
    </submittedName>
</protein>
<keyword evidence="2" id="KW-0806">Transcription termination</keyword>
<feature type="signal peptide" evidence="4">
    <location>
        <begin position="1"/>
        <end position="16"/>
    </location>
</feature>
<evidence type="ECO:0000313" key="5">
    <source>
        <dbReference type="EMBL" id="KAK8931325.1"/>
    </source>
</evidence>